<evidence type="ECO:0000313" key="4">
    <source>
        <dbReference type="Proteomes" id="UP001431776"/>
    </source>
</evidence>
<evidence type="ECO:0000256" key="1">
    <source>
        <dbReference type="SAM" id="SignalP"/>
    </source>
</evidence>
<feature type="chain" id="PRO_5043846273" evidence="1">
    <location>
        <begin position="23"/>
        <end position="556"/>
    </location>
</feature>
<dbReference type="PROSITE" id="PS50022">
    <property type="entry name" value="FA58C_3"/>
    <property type="match status" value="1"/>
</dbReference>
<dbReference type="Pfam" id="PF00754">
    <property type="entry name" value="F5_F8_type_C"/>
    <property type="match status" value="1"/>
</dbReference>
<dbReference type="SUPFAM" id="SSF49785">
    <property type="entry name" value="Galactose-binding domain-like"/>
    <property type="match status" value="1"/>
</dbReference>
<feature type="domain" description="F5/8 type C" evidence="2">
    <location>
        <begin position="343"/>
        <end position="479"/>
    </location>
</feature>
<dbReference type="AlphaFoldDB" id="A0AAW6U6Y0"/>
<accession>A0AAW6U6Y0</accession>
<dbReference type="EMBL" id="JASCXX010000057">
    <property type="protein sequence ID" value="MDI6451803.1"/>
    <property type="molecule type" value="Genomic_DNA"/>
</dbReference>
<feature type="signal peptide" evidence="1">
    <location>
        <begin position="1"/>
        <end position="22"/>
    </location>
</feature>
<dbReference type="Gene3D" id="2.60.120.260">
    <property type="entry name" value="Galactose-binding domain-like"/>
    <property type="match status" value="1"/>
</dbReference>
<sequence length="556" mass="59544">MCRRAPFVVVCMVLSLGGLAQAQNPTRSAAMVVNPGDLSAGFDQAMHDRLVATGYDVTVVPEDDVRNGVFTRADADTYDLLVVSESIGSARADPLIGTTTPTMHQESYGWDNWFLTTPTDIKWASGASVDIVNDVHPITAMAGVKTGPMAFFSVAASWTTELVSALAPGAELIAQITDGGAYYAIIFAIEEGAELIGGRTAPTRTVGFSIPGNNSYDQSVMTNEAWALFDAAIRWLTRSMARGLATAPSPADAATDVPADSLLVWTAGEFAATHDVYFGTSFTDVNDASRTDPRGVLVSQGQTATTFDPGLREYATTYYWRIDEVNAAPDSTIIKGPVWRFETEPYAYPVENVVATSNGISETDPQNTVDGSGLNEADQHSTGPLDMWVATPVEGEALWIQYEFEKVLKLHELLVWNYNVQFEPVLGFGVRNVTIEYSVDGEEWTVLGDAELARATARPDYTANTLVDFGGAPARFVRLNVNSGHGMMGQFGLSEVRFLYIPATAREPQPADGAAGVSVASALNWRAGRDAASHDVYLGADADELALVGTVAGVTF</sequence>
<keyword evidence="1" id="KW-0732">Signal</keyword>
<keyword evidence="4" id="KW-1185">Reference proteome</keyword>
<dbReference type="RefSeq" id="WP_349247210.1">
    <property type="nucleotide sequence ID" value="NZ_JASCXX010000057.1"/>
</dbReference>
<evidence type="ECO:0000313" key="3">
    <source>
        <dbReference type="EMBL" id="MDI6451803.1"/>
    </source>
</evidence>
<organism evidence="3 4">
    <name type="scientific">Anaerobaca lacustris</name>
    <dbReference type="NCBI Taxonomy" id="3044600"/>
    <lineage>
        <taxon>Bacteria</taxon>
        <taxon>Pseudomonadati</taxon>
        <taxon>Planctomycetota</taxon>
        <taxon>Phycisphaerae</taxon>
        <taxon>Sedimentisphaerales</taxon>
        <taxon>Anaerobacaceae</taxon>
        <taxon>Anaerobaca</taxon>
    </lineage>
</organism>
<dbReference type="InterPro" id="IPR000421">
    <property type="entry name" value="FA58C"/>
</dbReference>
<dbReference type="InterPro" id="IPR008979">
    <property type="entry name" value="Galactose-bd-like_sf"/>
</dbReference>
<name>A0AAW6U6Y0_9BACT</name>
<proteinExistence type="predicted"/>
<dbReference type="Proteomes" id="UP001431776">
    <property type="component" value="Unassembled WGS sequence"/>
</dbReference>
<reference evidence="3" key="1">
    <citation type="submission" date="2023-05" db="EMBL/GenBank/DDBJ databases">
        <title>Anaerotaeda fermentans gen. nov., sp. nov., a novel anaerobic planctomycete of the new family within the order Sedimentisphaerales isolated from Taman Peninsula, Russia.</title>
        <authorList>
            <person name="Khomyakova M.A."/>
            <person name="Merkel A.Y."/>
            <person name="Slobodkin A.I."/>
        </authorList>
    </citation>
    <scope>NUCLEOTIDE SEQUENCE</scope>
    <source>
        <strain evidence="3">M17dextr</strain>
    </source>
</reference>
<gene>
    <name evidence="3" type="ORF">QJ522_22265</name>
</gene>
<evidence type="ECO:0000259" key="2">
    <source>
        <dbReference type="PROSITE" id="PS50022"/>
    </source>
</evidence>
<comment type="caution">
    <text evidence="3">The sequence shown here is derived from an EMBL/GenBank/DDBJ whole genome shotgun (WGS) entry which is preliminary data.</text>
</comment>
<feature type="non-terminal residue" evidence="3">
    <location>
        <position position="556"/>
    </location>
</feature>
<protein>
    <submittedName>
        <fullName evidence="3">Discoidin domain-containing protein</fullName>
    </submittedName>
</protein>